<dbReference type="Proteomes" id="UP000058599">
    <property type="component" value="Chromosome"/>
</dbReference>
<dbReference type="RefSeq" id="WP_067186602.1">
    <property type="nucleotide sequence ID" value="NZ_CP012199.1"/>
</dbReference>
<evidence type="ECO:0000256" key="2">
    <source>
        <dbReference type="SAM" id="SignalP"/>
    </source>
</evidence>
<evidence type="ECO:0000313" key="4">
    <source>
        <dbReference type="Proteomes" id="UP000058599"/>
    </source>
</evidence>
<dbReference type="GO" id="GO:0009279">
    <property type="term" value="C:cell outer membrane"/>
    <property type="evidence" value="ECO:0007669"/>
    <property type="project" value="InterPro"/>
</dbReference>
<gene>
    <name evidence="3" type="primary">copB3</name>
    <name evidence="3" type="ORF">SGRAN_4168</name>
</gene>
<evidence type="ECO:0000256" key="1">
    <source>
        <dbReference type="SAM" id="MobiDB-lite"/>
    </source>
</evidence>
<dbReference type="SUPFAM" id="SSF103515">
    <property type="entry name" value="Autotransporter"/>
    <property type="match status" value="1"/>
</dbReference>
<reference evidence="3 4" key="1">
    <citation type="journal article" date="2016" name="BMC Genomics">
        <title>Genomic analysis of the nitrate-respiring Sphingopyxis granuli (formerly Sphingomonas macrogoltabida) strain TFA.</title>
        <authorList>
            <person name="Garcia-Romero I."/>
            <person name="Perez-Pulido A.J."/>
            <person name="Gonzalez-Flores Y.E."/>
            <person name="Reyes-Ramirez F."/>
            <person name="Santero E."/>
            <person name="Floriano B."/>
        </authorList>
    </citation>
    <scope>NUCLEOTIDE SEQUENCE [LARGE SCALE GENOMIC DNA]</scope>
    <source>
        <strain evidence="3 4">TFA</strain>
    </source>
</reference>
<feature type="compositionally biased region" description="Basic and acidic residues" evidence="1">
    <location>
        <begin position="34"/>
        <end position="64"/>
    </location>
</feature>
<dbReference type="Gene3D" id="2.40.128.130">
    <property type="entry name" value="Autotransporter beta-domain"/>
    <property type="match status" value="1"/>
</dbReference>
<sequence length="338" mass="36727">MKSLLGVFLVTIATPALAQHNHGAAVQQAPADPHAQHQMDEKSADPHAGHDMPPKPSEPTDPHAGHQMPSAPATDAHHAHAGHEPGIPDPPVGPPSAAALSGPSHAADAFFGAATMAPAREVVRKEHGDIKSGMILIDQLEAVIGKGKDGYAWNAQGWYGGDIDRLWLKTEGESRFGERLESVEVQALWSRALDPWWNLQAGVRHDFRAGRDRSYAVLGVQGLAPYWFEVDGALFLSDKGDVTARIEAEYDLRLTQKLILQPAAELNFAAQDVPELGVGSGLSTAELGLRLRYQFVPEFAPYVGVSYERAFGDTANFRRARDEKVGGWKFLIGIRSWF</sequence>
<dbReference type="GO" id="GO:0005507">
    <property type="term" value="F:copper ion binding"/>
    <property type="evidence" value="ECO:0007669"/>
    <property type="project" value="InterPro"/>
</dbReference>
<proteinExistence type="predicted"/>
<accession>A0AA86L4R0</accession>
<evidence type="ECO:0000313" key="3">
    <source>
        <dbReference type="EMBL" id="AMG76494.1"/>
    </source>
</evidence>
<dbReference type="Pfam" id="PF05275">
    <property type="entry name" value="CopB"/>
    <property type="match status" value="1"/>
</dbReference>
<protein>
    <submittedName>
        <fullName evidence="3">Copper resistance protein B</fullName>
    </submittedName>
</protein>
<feature type="chain" id="PRO_5041680339" evidence="2">
    <location>
        <begin position="19"/>
        <end position="338"/>
    </location>
</feature>
<dbReference type="InterPro" id="IPR036709">
    <property type="entry name" value="Autotransporte_beta_dom_sf"/>
</dbReference>
<feature type="compositionally biased region" description="Low complexity" evidence="1">
    <location>
        <begin position="24"/>
        <end position="33"/>
    </location>
</feature>
<feature type="signal peptide" evidence="2">
    <location>
        <begin position="1"/>
        <end position="18"/>
    </location>
</feature>
<keyword evidence="4" id="KW-1185">Reference proteome</keyword>
<organism evidence="3 4">
    <name type="scientific">Sphingopyxis granuli</name>
    <dbReference type="NCBI Taxonomy" id="267128"/>
    <lineage>
        <taxon>Bacteria</taxon>
        <taxon>Pseudomonadati</taxon>
        <taxon>Pseudomonadota</taxon>
        <taxon>Alphaproteobacteria</taxon>
        <taxon>Sphingomonadales</taxon>
        <taxon>Sphingomonadaceae</taxon>
        <taxon>Sphingopyxis</taxon>
    </lineage>
</organism>
<name>A0AA86L4R0_9SPHN</name>
<dbReference type="GO" id="GO:0006878">
    <property type="term" value="P:intracellular copper ion homeostasis"/>
    <property type="evidence" value="ECO:0007669"/>
    <property type="project" value="InterPro"/>
</dbReference>
<dbReference type="AlphaFoldDB" id="A0AA86L4R0"/>
<dbReference type="InterPro" id="IPR007939">
    <property type="entry name" value="Cu-R_B_prcur"/>
</dbReference>
<dbReference type="EMBL" id="CP012199">
    <property type="protein sequence ID" value="AMG76494.1"/>
    <property type="molecule type" value="Genomic_DNA"/>
</dbReference>
<keyword evidence="2" id="KW-0732">Signal</keyword>
<feature type="region of interest" description="Disordered" evidence="1">
    <location>
        <begin position="23"/>
        <end position="103"/>
    </location>
</feature>
<dbReference type="KEGG" id="sgi:SGRAN_4168"/>